<accession>A0ABP1FSD4</accession>
<proteinExistence type="predicted"/>
<organism evidence="3 4">
    <name type="scientific">Coccomyxa viridis</name>
    <dbReference type="NCBI Taxonomy" id="1274662"/>
    <lineage>
        <taxon>Eukaryota</taxon>
        <taxon>Viridiplantae</taxon>
        <taxon>Chlorophyta</taxon>
        <taxon>core chlorophytes</taxon>
        <taxon>Trebouxiophyceae</taxon>
        <taxon>Trebouxiophyceae incertae sedis</taxon>
        <taxon>Coccomyxaceae</taxon>
        <taxon>Coccomyxa</taxon>
    </lineage>
</organism>
<dbReference type="Proteomes" id="UP001497392">
    <property type="component" value="Unassembled WGS sequence"/>
</dbReference>
<feature type="region of interest" description="Disordered" evidence="2">
    <location>
        <begin position="127"/>
        <end position="146"/>
    </location>
</feature>
<dbReference type="EMBL" id="CAXHTA020000006">
    <property type="protein sequence ID" value="CAL5222044.1"/>
    <property type="molecule type" value="Genomic_DNA"/>
</dbReference>
<keyword evidence="1" id="KW-0175">Coiled coil</keyword>
<feature type="coiled-coil region" evidence="1">
    <location>
        <begin position="299"/>
        <end position="326"/>
    </location>
</feature>
<evidence type="ECO:0000256" key="2">
    <source>
        <dbReference type="SAM" id="MobiDB-lite"/>
    </source>
</evidence>
<evidence type="ECO:0000313" key="3">
    <source>
        <dbReference type="EMBL" id="CAL5222044.1"/>
    </source>
</evidence>
<feature type="region of interest" description="Disordered" evidence="2">
    <location>
        <begin position="548"/>
        <end position="571"/>
    </location>
</feature>
<gene>
    <name evidence="3" type="primary">g4340</name>
    <name evidence="3" type="ORF">VP750_LOCUS3703</name>
</gene>
<reference evidence="3 4" key="1">
    <citation type="submission" date="2024-06" db="EMBL/GenBank/DDBJ databases">
        <authorList>
            <person name="Kraege A."/>
            <person name="Thomma B."/>
        </authorList>
    </citation>
    <scope>NUCLEOTIDE SEQUENCE [LARGE SCALE GENOMIC DNA]</scope>
</reference>
<comment type="caution">
    <text evidence="3">The sequence shown here is derived from an EMBL/GenBank/DDBJ whole genome shotgun (WGS) entry which is preliminary data.</text>
</comment>
<protein>
    <submittedName>
        <fullName evidence="3">G4340 protein</fullName>
    </submittedName>
</protein>
<feature type="compositionally biased region" description="Low complexity" evidence="2">
    <location>
        <begin position="460"/>
        <end position="470"/>
    </location>
</feature>
<evidence type="ECO:0000313" key="4">
    <source>
        <dbReference type="Proteomes" id="UP001497392"/>
    </source>
</evidence>
<name>A0ABP1FSD4_9CHLO</name>
<sequence length="688" mass="75464">MRDVRAFGLAPMVSLGVGWTARQEQLPTKPISTEGSLTRIHADTACIEFPGQEWLNGSYTTLPGLCGSPSLGDMGAMTGWEDSTTSVQPITECHPEASTKPHKLTVGLRIHVHASCVSQAQAPALPEQAARQAPLRRSQLSSQEGCKGRVAAPLHSSTRAADLAAWAFQAVRALLACGSDSKSAAAHLAGALQMLLRVGKRTLGALKGFLPFIPSPQPSPTKERIRARRHSTMKHKRGLQISLSAQRTRIRFLRARIMQQSGQLAVRGLTIKRQAKTIRAGKAAFSRLQTTLSAKGQALREAHEDKARLELALSSTSREVQEVTAERDSLYFDHRKWGHHAATVDIEVIYAPLVEHYRQKCAELQHEVDRLSGMQILRPRQPPHDVDPCCLIEDDEDLPQDWDEAEVFEMDPEEALEIGLVPGLTLKERTVKFHGYFFGLLDAYKNRCAKLEECLNGAPAAQPSPAQPGLAPSPRPVPQQQKQAPWGPPSGFTPESLHDAQSLPSAQGQHPAGPMTPPQQNRRPRVPPPGFTPEAQHAAQDLPIAQEQDTAAAMAPAQQKRGPPPGFTPEAQRAALNLPTAQAQDSFPQLPDNLWSFLDDSCEPVAPAAVHLANSTDARWPQQDQVQYGEAMRRSTEAEESMYTYEAMTIIGFDTPYNLRQAVLASPYSGRAYIRPTGRQAKRMLDWL</sequence>
<evidence type="ECO:0000256" key="1">
    <source>
        <dbReference type="SAM" id="Coils"/>
    </source>
</evidence>
<keyword evidence="4" id="KW-1185">Reference proteome</keyword>
<feature type="region of interest" description="Disordered" evidence="2">
    <location>
        <begin position="460"/>
        <end position="535"/>
    </location>
</feature>